<dbReference type="PANTHER" id="PTHR31084">
    <property type="entry name" value="ALPHA-L-FUCOSIDASE 2"/>
    <property type="match status" value="1"/>
</dbReference>
<evidence type="ECO:0000259" key="4">
    <source>
        <dbReference type="Pfam" id="PF22124"/>
    </source>
</evidence>
<dbReference type="InterPro" id="IPR016518">
    <property type="entry name" value="Alpha-L-fucosidase"/>
</dbReference>
<dbReference type="InterPro" id="IPR027414">
    <property type="entry name" value="GH95_N_dom"/>
</dbReference>
<feature type="domain" description="Glycosyl hydrolase family 95 catalytic" evidence="4">
    <location>
        <begin position="311"/>
        <end position="744"/>
    </location>
</feature>
<dbReference type="InterPro" id="IPR008928">
    <property type="entry name" value="6-hairpin_glycosidase_sf"/>
</dbReference>
<dbReference type="PIRSF" id="PIRSF007663">
    <property type="entry name" value="UCP007663"/>
    <property type="match status" value="1"/>
</dbReference>
<accession>A0ABP8MZ83</accession>
<dbReference type="InterPro" id="IPR054363">
    <property type="entry name" value="GH95_cat"/>
</dbReference>
<keyword evidence="6" id="KW-1185">Reference proteome</keyword>
<dbReference type="SUPFAM" id="SSF48208">
    <property type="entry name" value="Six-hairpin glycosidases"/>
    <property type="match status" value="1"/>
</dbReference>
<dbReference type="Proteomes" id="UP001501175">
    <property type="component" value="Unassembled WGS sequence"/>
</dbReference>
<keyword evidence="1" id="KW-0732">Signal</keyword>
<dbReference type="Gene3D" id="2.70.98.50">
    <property type="entry name" value="putative glycoside hydrolase family protein from bacillus halodurans"/>
    <property type="match status" value="1"/>
</dbReference>
<feature type="domain" description="Glycosyl hydrolase family 95 N-terminal" evidence="2">
    <location>
        <begin position="32"/>
        <end position="291"/>
    </location>
</feature>
<proteinExistence type="predicted"/>
<dbReference type="Pfam" id="PF22124">
    <property type="entry name" value="Glyco_hydro_95_cat"/>
    <property type="match status" value="1"/>
</dbReference>
<protein>
    <submittedName>
        <fullName evidence="5">Glycoside hydrolase family 95 protein</fullName>
    </submittedName>
</protein>
<dbReference type="Gene3D" id="2.60.40.1180">
    <property type="entry name" value="Golgi alpha-mannosidase II"/>
    <property type="match status" value="1"/>
</dbReference>
<dbReference type="EMBL" id="BAABHD010000029">
    <property type="protein sequence ID" value="GAA4457229.1"/>
    <property type="molecule type" value="Genomic_DNA"/>
</dbReference>
<feature type="domain" description="Alpha fucosidase A-like C-terminal" evidence="3">
    <location>
        <begin position="746"/>
        <end position="840"/>
    </location>
</feature>
<gene>
    <name evidence="5" type="ORF">GCM10023189_27620</name>
</gene>
<keyword evidence="5" id="KW-0378">Hydrolase</keyword>
<dbReference type="GO" id="GO:0016787">
    <property type="term" value="F:hydrolase activity"/>
    <property type="evidence" value="ECO:0007669"/>
    <property type="project" value="UniProtKB-KW"/>
</dbReference>
<evidence type="ECO:0000259" key="3">
    <source>
        <dbReference type="Pfam" id="PF21307"/>
    </source>
</evidence>
<dbReference type="PANTHER" id="PTHR31084:SF0">
    <property type="entry name" value="ALPHA-L-FUCOSIDASE 2"/>
    <property type="match status" value="1"/>
</dbReference>
<feature type="signal peptide" evidence="1">
    <location>
        <begin position="1"/>
        <end position="22"/>
    </location>
</feature>
<comment type="caution">
    <text evidence="5">The sequence shown here is derived from an EMBL/GenBank/DDBJ whole genome shotgun (WGS) entry which is preliminary data.</text>
</comment>
<reference evidence="6" key="1">
    <citation type="journal article" date="2019" name="Int. J. Syst. Evol. Microbiol.">
        <title>The Global Catalogue of Microorganisms (GCM) 10K type strain sequencing project: providing services to taxonomists for standard genome sequencing and annotation.</title>
        <authorList>
            <consortium name="The Broad Institute Genomics Platform"/>
            <consortium name="The Broad Institute Genome Sequencing Center for Infectious Disease"/>
            <person name="Wu L."/>
            <person name="Ma J."/>
        </authorList>
    </citation>
    <scope>NUCLEOTIDE SEQUENCE [LARGE SCALE GENOMIC DNA]</scope>
    <source>
        <strain evidence="6">JCM 17927</strain>
    </source>
</reference>
<organism evidence="5 6">
    <name type="scientific">Nibrella saemangeumensis</name>
    <dbReference type="NCBI Taxonomy" id="1084526"/>
    <lineage>
        <taxon>Bacteria</taxon>
        <taxon>Pseudomonadati</taxon>
        <taxon>Bacteroidota</taxon>
        <taxon>Cytophagia</taxon>
        <taxon>Cytophagales</taxon>
        <taxon>Spirosomataceae</taxon>
        <taxon>Nibrella</taxon>
    </lineage>
</organism>
<evidence type="ECO:0000313" key="6">
    <source>
        <dbReference type="Proteomes" id="UP001501175"/>
    </source>
</evidence>
<feature type="chain" id="PRO_5045708808" evidence="1">
    <location>
        <begin position="23"/>
        <end position="842"/>
    </location>
</feature>
<dbReference type="InterPro" id="IPR049053">
    <property type="entry name" value="AFCA-like_C"/>
</dbReference>
<evidence type="ECO:0000256" key="1">
    <source>
        <dbReference type="SAM" id="SignalP"/>
    </source>
</evidence>
<sequence length="842" mass="94043">MRFVKTAAISLLLWCGHLLATAQSIPFPKLALWYKQPATLPKGLPYGPGKTTNPWDNRNRQGWVEALPIGNGKAGAMVFGGIARERIQLNEESLWAGYFADANNPKALSALPTVRRLMFEGKEDEAEVLSKNALGAITKLGVYQTMGDLWLHFEGIDARQATDYQRSLDLERAVATTSFTINKVRYQREAFASHPQNVLVLRLTASAPGQISTTLKITREQDAVSLTEQGKLVLRGQVNFPDEQQVNRGMRFETQVKPLVKGGTLVARGDSIVIRQADEVVLYIAQATSYTPQDPIQVCSALLSKATAKPFQTLKQEHSTDYQKLFSRLQLTLNGVGTEEAWRRPTNELVESVRQDSTGNEFMTVLQYQYARYLMIACSRPGDLPANLQGLWNEHLKPAWASDYHTNINLQMNYWFVETANLADCHKPLIEYMQQMIPYGQQTARNQYGAGGWVMHHAMDVFGRTAPDQGGVGVWPVGGAWLSRHAYEHFLFSHDKQLLRTKVYPQIKGAAQFMLDFLVEIPEGLPFAGRLVTNPSHSPENTYEKPDGKQLMLGYGATMDTEIIQDVFDNCLEAIDILSQDDPSFDESFKQQLLAAKSRLVPIQISPSGRIQEWMEDYKEPELGHRHISHLYSLYPDNAFSLVKTPALAQAALRTLEVRLKGNPSQPKFRYGSYDPYLNGKGGTGWGRVWVSLFYSRLGMGNEALKHHRILQSNFVLPNLLGIAHGTFQIDNVFGNAATTSEMLIQSQDGFINLLPALPDAWSSGQVKGFRATSGFEVAMSWDKKRLTSASVISRAGQPCRLKGLNPVVRVTADGRAVAFTKEADGLIRFNTQPGKTYTLYF</sequence>
<evidence type="ECO:0000313" key="5">
    <source>
        <dbReference type="EMBL" id="GAA4457229.1"/>
    </source>
</evidence>
<evidence type="ECO:0000259" key="2">
    <source>
        <dbReference type="Pfam" id="PF14498"/>
    </source>
</evidence>
<name>A0ABP8MZ83_9BACT</name>
<dbReference type="RefSeq" id="WP_345244392.1">
    <property type="nucleotide sequence ID" value="NZ_BAABHD010000029.1"/>
</dbReference>
<dbReference type="InterPro" id="IPR013780">
    <property type="entry name" value="Glyco_hydro_b"/>
</dbReference>
<dbReference type="Pfam" id="PF14498">
    <property type="entry name" value="Glyco_hyd_65N_2"/>
    <property type="match status" value="1"/>
</dbReference>
<dbReference type="Pfam" id="PF21307">
    <property type="entry name" value="Glyco_hydro_95_C"/>
    <property type="match status" value="1"/>
</dbReference>